<reference evidence="1 2" key="1">
    <citation type="journal article" date="2018" name="Arch. Microbiol.">
        <title>New insights into the metabolic potential of the phototrophic purple bacterium Rhodopila globiformis DSM 161(T) from its draft genome sequence and evidence for a vanadium-dependent nitrogenase.</title>
        <authorList>
            <person name="Imhoff J.F."/>
            <person name="Rahn T."/>
            <person name="Kunzel S."/>
            <person name="Neulinger S.C."/>
        </authorList>
    </citation>
    <scope>NUCLEOTIDE SEQUENCE [LARGE SCALE GENOMIC DNA]</scope>
    <source>
        <strain evidence="1 2">DSM 161</strain>
    </source>
</reference>
<gene>
    <name evidence="1" type="ORF">CCS01_11175</name>
</gene>
<accession>A0A2S6NIA1</accession>
<dbReference type="InterPro" id="IPR052042">
    <property type="entry name" value="Tail_sheath_structural"/>
</dbReference>
<proteinExistence type="predicted"/>
<dbReference type="RefSeq" id="WP_104518935.1">
    <property type="nucleotide sequence ID" value="NZ_NHRY01000114.1"/>
</dbReference>
<evidence type="ECO:0000313" key="1">
    <source>
        <dbReference type="EMBL" id="PPQ34328.1"/>
    </source>
</evidence>
<dbReference type="EMBL" id="NHRY01000114">
    <property type="protein sequence ID" value="PPQ34328.1"/>
    <property type="molecule type" value="Genomic_DNA"/>
</dbReference>
<dbReference type="PANTHER" id="PTHR35861:SF2">
    <property type="entry name" value="FELS-2 PROPHAGE PROTEIN"/>
    <property type="match status" value="1"/>
</dbReference>
<evidence type="ECO:0000313" key="2">
    <source>
        <dbReference type="Proteomes" id="UP000239724"/>
    </source>
</evidence>
<keyword evidence="2" id="KW-1185">Reference proteome</keyword>
<comment type="caution">
    <text evidence="1">The sequence shown here is derived from an EMBL/GenBank/DDBJ whole genome shotgun (WGS) entry which is preliminary data.</text>
</comment>
<dbReference type="AlphaFoldDB" id="A0A2S6NIA1"/>
<dbReference type="PANTHER" id="PTHR35861">
    <property type="match status" value="1"/>
</dbReference>
<name>A0A2S6NIA1_RHOGL</name>
<sequence length="520" mass="53865">MPVVQQGTVNTTSLILPDLYVQIVPPQNLVLNGVPTNIIGVVGTASWGPVNEPTIVGSMADYAQSFGALMPRKYDMGTQVATAVQQGAQSFRCVRVTDDTDTAAYSILPGTNASFAAVYTGSLGNSIAITLAQSSKPATWRLSVLVSGFEPEIYDGLTGDGAVFWNNLAAAVNTGLGPQRGPSMLVVASAGGSTASPAPFSLTLGSTSAGSDGATSVSSTQLVGSDSSTRTGMYALRGQGCGLALLADCDDSTTWSVEAEFGLQEGIYMILTTPAGDTISNAVTTKAQAGLDSYSAKLMFGDWLWWSDQVNTVVRLVSPQGFAAGRLANLSPEQSSLNKPIYGIIGSQRTGAPGSGQNSAYSSADLTALIAAGIDIICNPQPAGSFWGVRGGHNTSSNQAIDGDDYTRLTNYIAATLAAGMGQYVGTVINSTLFAQIRSTQLSFLNNMLAQGLLGSTDGSVPFSVICDTSNNPSSRTSLGYVQSDAQVQYQAINERFIVNVEGGQTVQVARQTLPTGQIS</sequence>
<protein>
    <submittedName>
        <fullName evidence="1">Phage tail protein</fullName>
    </submittedName>
</protein>
<dbReference type="OrthoDB" id="8146758at2"/>
<dbReference type="Proteomes" id="UP000239724">
    <property type="component" value="Unassembled WGS sequence"/>
</dbReference>
<organism evidence="1 2">
    <name type="scientific">Rhodopila globiformis</name>
    <name type="common">Rhodopseudomonas globiformis</name>
    <dbReference type="NCBI Taxonomy" id="1071"/>
    <lineage>
        <taxon>Bacteria</taxon>
        <taxon>Pseudomonadati</taxon>
        <taxon>Pseudomonadota</taxon>
        <taxon>Alphaproteobacteria</taxon>
        <taxon>Acetobacterales</taxon>
        <taxon>Acetobacteraceae</taxon>
        <taxon>Rhodopila</taxon>
    </lineage>
</organism>
<dbReference type="Gene3D" id="3.40.50.11780">
    <property type="match status" value="1"/>
</dbReference>